<comment type="caution">
    <text evidence="2">The sequence shown here is derived from an EMBL/GenBank/DDBJ whole genome shotgun (WGS) entry which is preliminary data.</text>
</comment>
<feature type="compositionally biased region" description="Basic residues" evidence="1">
    <location>
        <begin position="145"/>
        <end position="155"/>
    </location>
</feature>
<evidence type="ECO:0000313" key="2">
    <source>
        <dbReference type="EMBL" id="POM79284.1"/>
    </source>
</evidence>
<evidence type="ECO:0000313" key="3">
    <source>
        <dbReference type="Proteomes" id="UP000237271"/>
    </source>
</evidence>
<dbReference type="AlphaFoldDB" id="A0A2P4YNB6"/>
<name>A0A2P4YNB6_9STRA</name>
<evidence type="ECO:0000256" key="1">
    <source>
        <dbReference type="SAM" id="MobiDB-lite"/>
    </source>
</evidence>
<reference evidence="2 3" key="1">
    <citation type="journal article" date="2017" name="Genome Biol. Evol.">
        <title>Phytophthora megakarya and P. palmivora, closely related causal agents of cacao black pod rot, underwent increases in genome sizes and gene numbers by different mechanisms.</title>
        <authorList>
            <person name="Ali S.S."/>
            <person name="Shao J."/>
            <person name="Lary D.J."/>
            <person name="Kronmiller B."/>
            <person name="Shen D."/>
            <person name="Strem M.D."/>
            <person name="Amoako-Attah I."/>
            <person name="Akrofi A.Y."/>
            <person name="Begoude B.A."/>
            <person name="Ten Hoopen G.M."/>
            <person name="Coulibaly K."/>
            <person name="Kebe B.I."/>
            <person name="Melnick R.L."/>
            <person name="Guiltinan M.J."/>
            <person name="Tyler B.M."/>
            <person name="Meinhardt L.W."/>
            <person name="Bailey B.A."/>
        </authorList>
    </citation>
    <scope>NUCLEOTIDE SEQUENCE [LARGE SCALE GENOMIC DNA]</scope>
    <source>
        <strain evidence="3">sbr112.9</strain>
    </source>
</reference>
<feature type="region of interest" description="Disordered" evidence="1">
    <location>
        <begin position="84"/>
        <end position="155"/>
    </location>
</feature>
<accession>A0A2P4YNB6</accession>
<feature type="compositionally biased region" description="Acidic residues" evidence="1">
    <location>
        <begin position="121"/>
        <end position="139"/>
    </location>
</feature>
<feature type="compositionally biased region" description="Polar residues" evidence="1">
    <location>
        <begin position="88"/>
        <end position="104"/>
    </location>
</feature>
<feature type="compositionally biased region" description="Basic and acidic residues" evidence="1">
    <location>
        <begin position="110"/>
        <end position="120"/>
    </location>
</feature>
<feature type="region of interest" description="Disordered" evidence="1">
    <location>
        <begin position="1"/>
        <end position="20"/>
    </location>
</feature>
<gene>
    <name evidence="2" type="ORF">PHPALM_3087</name>
</gene>
<dbReference type="EMBL" id="NCKW01001817">
    <property type="protein sequence ID" value="POM79284.1"/>
    <property type="molecule type" value="Genomic_DNA"/>
</dbReference>
<dbReference type="Proteomes" id="UP000237271">
    <property type="component" value="Unassembled WGS sequence"/>
</dbReference>
<keyword evidence="3" id="KW-1185">Reference proteome</keyword>
<sequence>MASPSTRRKRGSIAWKPPGLHKNSAKVRVVDAPADVSTEDEHVTIVELLPEVEGATSTTDATDLTLNSRASAAPTVMQLATRQVLPSKRTSNRASKTISQQKTNGVAVAEAEKNGQRPEADADCALDAEGGDGGAEGEDGPVTAKTRKKRVSYPM</sequence>
<organism evidence="2 3">
    <name type="scientific">Phytophthora palmivora</name>
    <dbReference type="NCBI Taxonomy" id="4796"/>
    <lineage>
        <taxon>Eukaryota</taxon>
        <taxon>Sar</taxon>
        <taxon>Stramenopiles</taxon>
        <taxon>Oomycota</taxon>
        <taxon>Peronosporomycetes</taxon>
        <taxon>Peronosporales</taxon>
        <taxon>Peronosporaceae</taxon>
        <taxon>Phytophthora</taxon>
    </lineage>
</organism>
<protein>
    <submittedName>
        <fullName evidence="2">Uncharacterized protein</fullName>
    </submittedName>
</protein>
<proteinExistence type="predicted"/>
<feature type="compositionally biased region" description="Basic residues" evidence="1">
    <location>
        <begin position="1"/>
        <end position="11"/>
    </location>
</feature>